<dbReference type="InterPro" id="IPR035979">
    <property type="entry name" value="RBD_domain_sf"/>
</dbReference>
<gene>
    <name evidence="4" type="ORF">ZIOFF_003679</name>
</gene>
<feature type="domain" description="RRM" evidence="3">
    <location>
        <begin position="297"/>
        <end position="375"/>
    </location>
</feature>
<evidence type="ECO:0000259" key="3">
    <source>
        <dbReference type="PROSITE" id="PS50102"/>
    </source>
</evidence>
<dbReference type="InterPro" id="IPR050502">
    <property type="entry name" value="Euk_RNA-bind_prot"/>
</dbReference>
<evidence type="ECO:0000313" key="5">
    <source>
        <dbReference type="Proteomes" id="UP000734854"/>
    </source>
</evidence>
<feature type="domain" description="RRM" evidence="3">
    <location>
        <begin position="197"/>
        <end position="274"/>
    </location>
</feature>
<dbReference type="PANTHER" id="PTHR48025:SF1">
    <property type="entry name" value="RRM DOMAIN-CONTAINING PROTEIN"/>
    <property type="match status" value="1"/>
</dbReference>
<dbReference type="PANTHER" id="PTHR48025">
    <property type="entry name" value="OS02G0815200 PROTEIN"/>
    <property type="match status" value="1"/>
</dbReference>
<dbReference type="InterPro" id="IPR000504">
    <property type="entry name" value="RRM_dom"/>
</dbReference>
<evidence type="ECO:0000256" key="2">
    <source>
        <dbReference type="PROSITE-ProRule" id="PRU00176"/>
    </source>
</evidence>
<keyword evidence="1 2" id="KW-0694">RNA-binding</keyword>
<evidence type="ECO:0000313" key="4">
    <source>
        <dbReference type="EMBL" id="KAG6538555.1"/>
    </source>
</evidence>
<feature type="domain" description="RRM" evidence="3">
    <location>
        <begin position="105"/>
        <end position="183"/>
    </location>
</feature>
<dbReference type="InterPro" id="IPR003954">
    <property type="entry name" value="RRM_euk-type"/>
</dbReference>
<dbReference type="GO" id="GO:0005634">
    <property type="term" value="C:nucleus"/>
    <property type="evidence" value="ECO:0007669"/>
    <property type="project" value="TreeGrafter"/>
</dbReference>
<organism evidence="4 5">
    <name type="scientific">Zingiber officinale</name>
    <name type="common">Ginger</name>
    <name type="synonym">Amomum zingiber</name>
    <dbReference type="NCBI Taxonomy" id="94328"/>
    <lineage>
        <taxon>Eukaryota</taxon>
        <taxon>Viridiplantae</taxon>
        <taxon>Streptophyta</taxon>
        <taxon>Embryophyta</taxon>
        <taxon>Tracheophyta</taxon>
        <taxon>Spermatophyta</taxon>
        <taxon>Magnoliopsida</taxon>
        <taxon>Liliopsida</taxon>
        <taxon>Zingiberales</taxon>
        <taxon>Zingiberaceae</taxon>
        <taxon>Zingiber</taxon>
    </lineage>
</organism>
<dbReference type="Pfam" id="PF00076">
    <property type="entry name" value="RRM_1"/>
    <property type="match status" value="4"/>
</dbReference>
<dbReference type="SUPFAM" id="SSF54928">
    <property type="entry name" value="RNA-binding domain, RBD"/>
    <property type="match status" value="3"/>
</dbReference>
<name>A0A8J5IDP7_ZINOF</name>
<dbReference type="EMBL" id="JACMSC010000001">
    <property type="protein sequence ID" value="KAG6538555.1"/>
    <property type="molecule type" value="Genomic_DNA"/>
</dbReference>
<dbReference type="InterPro" id="IPR012677">
    <property type="entry name" value="Nucleotide-bd_a/b_plait_sf"/>
</dbReference>
<dbReference type="SMART" id="SM00360">
    <property type="entry name" value="RRM"/>
    <property type="match status" value="4"/>
</dbReference>
<accession>A0A8J5IDP7</accession>
<dbReference type="Proteomes" id="UP000734854">
    <property type="component" value="Unassembled WGS sequence"/>
</dbReference>
<keyword evidence="5" id="KW-1185">Reference proteome</keyword>
<dbReference type="SMART" id="SM00361">
    <property type="entry name" value="RRM_1"/>
    <property type="match status" value="3"/>
</dbReference>
<protein>
    <recommendedName>
        <fullName evidence="3">RRM domain-containing protein</fullName>
    </recommendedName>
</protein>
<proteinExistence type="predicted"/>
<dbReference type="AlphaFoldDB" id="A0A8J5IDP7"/>
<dbReference type="GO" id="GO:0003729">
    <property type="term" value="F:mRNA binding"/>
    <property type="evidence" value="ECO:0007669"/>
    <property type="project" value="TreeGrafter"/>
</dbReference>
<reference evidence="4 5" key="1">
    <citation type="submission" date="2020-08" db="EMBL/GenBank/DDBJ databases">
        <title>Plant Genome Project.</title>
        <authorList>
            <person name="Zhang R.-G."/>
        </authorList>
    </citation>
    <scope>NUCLEOTIDE SEQUENCE [LARGE SCALE GENOMIC DNA]</scope>
    <source>
        <tissue evidence="4">Rhizome</tissue>
    </source>
</reference>
<feature type="domain" description="RRM" evidence="3">
    <location>
        <begin position="17"/>
        <end position="95"/>
    </location>
</feature>
<dbReference type="PROSITE" id="PS50102">
    <property type="entry name" value="RRM"/>
    <property type="match status" value="4"/>
</dbReference>
<sequence length="782" mass="88019">MGETASAAPPLDQPPFPTLYVGDLHPNVSELQLQYVFSPCGAISSIHVCRDRATGASLQYAYVNFFSFLDAKKALTMMNHYPLNGRPIRIMWSQRNPLCRRNGIGNLFVNNLDCVDAIALENLFAQYGTVKSCKLVMDESGKSKGFGFVQMDTEEAAQSAIRALNGRFLQGSKKKLYVTKFVKQDERQPLPERQNKTNLYIKNLDWAITDEALRKRFSQYGTIRSFVVMKKKDGKSRGFGFVDFLSAEDAKNALNDMNGLKFGTRTVYVGYAQTKKQRKVLLSRLFGGTQHGMQQNATIFVRNLEESVDGKALREHFGASGKIWCARVIYNKVNGQSMGFGFVRFFSTEEANVAVQRFNGTIFHGRLLYVAFARNKEYMLKISLAQIREQFACWKESVLPTFSSYEWPQNQLQTNALFHHPQYGMVPVFVTQGEYPTAHVVSQSKITVQNKHGEKLVGLLHYNGSMKLVIVCHGFRSSKRDVVEGEGSVLLMSHYGGRGISRVVDGEERLVLVETLWGSCGVTATNECKERKVFGGNACGKELQRLMGVEKRRDEKIFVSLASALTNQGISVFRFDFAGNGRMWRIPSKGSHEGVSPLGERGGVLKEEGLLEAVAKQEEEEAKLAMPLEHYEAIGSRLRFEYDDVETMDGALGLYCGVLHEFETMEDREKVVLEGPYFAYGIPIFLKLMPSCFLFNVDGHFIPMWIQIHDLSPDCWSSKVLSLIGLEIGNPLYTDQMTRTRDILEYVCLMMEIAVIGERVESVPITLPTGVQLDLKVVYEMV</sequence>
<comment type="caution">
    <text evidence="4">The sequence shown here is derived from an EMBL/GenBank/DDBJ whole genome shotgun (WGS) entry which is preliminary data.</text>
</comment>
<dbReference type="Gene3D" id="3.30.70.330">
    <property type="match status" value="4"/>
</dbReference>
<evidence type="ECO:0000256" key="1">
    <source>
        <dbReference type="ARBA" id="ARBA00022884"/>
    </source>
</evidence>